<evidence type="ECO:0000259" key="1">
    <source>
        <dbReference type="Pfam" id="PF00535"/>
    </source>
</evidence>
<feature type="domain" description="Glycosyltransferase 2-like" evidence="1">
    <location>
        <begin position="23"/>
        <end position="175"/>
    </location>
</feature>
<dbReference type="EMBL" id="RJKN01000010">
    <property type="protein sequence ID" value="ROP26751.1"/>
    <property type="molecule type" value="Genomic_DNA"/>
</dbReference>
<gene>
    <name evidence="2" type="ORF">EDC03_3221</name>
</gene>
<dbReference type="InParanoid" id="A0A3N1G963"/>
<dbReference type="InterPro" id="IPR001173">
    <property type="entry name" value="Glyco_trans_2-like"/>
</dbReference>
<dbReference type="AlphaFoldDB" id="A0A3N1G963"/>
<name>A0A3N1G963_9ACTN</name>
<dbReference type="InterPro" id="IPR050834">
    <property type="entry name" value="Glycosyltransf_2"/>
</dbReference>
<dbReference type="SUPFAM" id="SSF53448">
    <property type="entry name" value="Nucleotide-diphospho-sugar transferases"/>
    <property type="match status" value="1"/>
</dbReference>
<reference evidence="2 3" key="1">
    <citation type="journal article" date="2015" name="Stand. Genomic Sci.">
        <title>Genomic Encyclopedia of Bacterial and Archaeal Type Strains, Phase III: the genomes of soil and plant-associated and newly described type strains.</title>
        <authorList>
            <person name="Whitman W.B."/>
            <person name="Woyke T."/>
            <person name="Klenk H.P."/>
            <person name="Zhou Y."/>
            <person name="Lilburn T.G."/>
            <person name="Beck B.J."/>
            <person name="De Vos P."/>
            <person name="Vandamme P."/>
            <person name="Eisen J.A."/>
            <person name="Garrity G."/>
            <person name="Hugenholtz P."/>
            <person name="Kyrpides N.C."/>
        </authorList>
    </citation>
    <scope>NUCLEOTIDE SEQUENCE [LARGE SCALE GENOMIC DNA]</scope>
    <source>
        <strain evidence="2 3">CECT 7306</strain>
    </source>
</reference>
<dbReference type="PANTHER" id="PTHR43685:SF2">
    <property type="entry name" value="GLYCOSYLTRANSFERASE 2-LIKE DOMAIN-CONTAINING PROTEIN"/>
    <property type="match status" value="1"/>
</dbReference>
<keyword evidence="2" id="KW-0808">Transferase</keyword>
<keyword evidence="3" id="KW-1185">Reference proteome</keyword>
<sequence length="305" mass="32655">MRDRSTATAATTAEPPAAVADVTVVVPALDREDRVGAAVRSATSQVPPPARVLVVDDGSEDATAARARAAGAEVLSAGPRGGSGPARNVGIASATTTWVAFLDSDDEWQPGHLAGLLARAGDHAMVTAPALSSHGRWKGNSTGRPARLNQRGLLDPVSTVITSGTMVRRDVLDAVGGFRDLRRAQDLDLWLRVLEQGSGLALDVATVTYTEHAGQVSVDRALMRAHFDDVLRLHADAAWMSEQLRRRSLVRWHWDDARSAVAARRPAKALRAGGLLLRRPAQLTTLLRLLRQRRRERLISSPPGG</sequence>
<dbReference type="CDD" id="cd00761">
    <property type="entry name" value="Glyco_tranf_GTA_type"/>
    <property type="match status" value="1"/>
</dbReference>
<organism evidence="2 3">
    <name type="scientific">Pseudokineococcus lusitanus</name>
    <dbReference type="NCBI Taxonomy" id="763993"/>
    <lineage>
        <taxon>Bacteria</taxon>
        <taxon>Bacillati</taxon>
        <taxon>Actinomycetota</taxon>
        <taxon>Actinomycetes</taxon>
        <taxon>Kineosporiales</taxon>
        <taxon>Kineosporiaceae</taxon>
        <taxon>Pseudokineococcus</taxon>
    </lineage>
</organism>
<accession>A0A3N1G963</accession>
<dbReference type="GO" id="GO:0016740">
    <property type="term" value="F:transferase activity"/>
    <property type="evidence" value="ECO:0007669"/>
    <property type="project" value="UniProtKB-KW"/>
</dbReference>
<comment type="caution">
    <text evidence="2">The sequence shown here is derived from an EMBL/GenBank/DDBJ whole genome shotgun (WGS) entry which is preliminary data.</text>
</comment>
<proteinExistence type="predicted"/>
<evidence type="ECO:0000313" key="3">
    <source>
        <dbReference type="Proteomes" id="UP000276232"/>
    </source>
</evidence>
<dbReference type="Gene3D" id="3.90.550.10">
    <property type="entry name" value="Spore Coat Polysaccharide Biosynthesis Protein SpsA, Chain A"/>
    <property type="match status" value="1"/>
</dbReference>
<dbReference type="Pfam" id="PF00535">
    <property type="entry name" value="Glycos_transf_2"/>
    <property type="match status" value="1"/>
</dbReference>
<dbReference type="OrthoDB" id="153025at2"/>
<dbReference type="InterPro" id="IPR029044">
    <property type="entry name" value="Nucleotide-diphossugar_trans"/>
</dbReference>
<dbReference type="RefSeq" id="WP_158674339.1">
    <property type="nucleotide sequence ID" value="NZ_RJKN01000010.1"/>
</dbReference>
<dbReference type="Proteomes" id="UP000276232">
    <property type="component" value="Unassembled WGS sequence"/>
</dbReference>
<evidence type="ECO:0000313" key="2">
    <source>
        <dbReference type="EMBL" id="ROP26751.1"/>
    </source>
</evidence>
<protein>
    <submittedName>
        <fullName evidence="2">Glycosyltransferase involved in cell wall biosynthesis</fullName>
    </submittedName>
</protein>
<dbReference type="PANTHER" id="PTHR43685">
    <property type="entry name" value="GLYCOSYLTRANSFERASE"/>
    <property type="match status" value="1"/>
</dbReference>